<feature type="transmembrane region" description="Helical" evidence="10">
    <location>
        <begin position="240"/>
        <end position="260"/>
    </location>
</feature>
<accession>A0A6T8G4U0</accession>
<dbReference type="InterPro" id="IPR002076">
    <property type="entry name" value="ELO_fam"/>
</dbReference>
<keyword evidence="4 10" id="KW-0812">Transmembrane</keyword>
<dbReference type="InterPro" id="IPR030457">
    <property type="entry name" value="ELO_CS"/>
</dbReference>
<evidence type="ECO:0000256" key="3">
    <source>
        <dbReference type="ARBA" id="ARBA00022679"/>
    </source>
</evidence>
<dbReference type="PROSITE" id="PS01188">
    <property type="entry name" value="ELO"/>
    <property type="match status" value="1"/>
</dbReference>
<dbReference type="GO" id="GO:0042761">
    <property type="term" value="P:very long-chain fatty acid biosynthetic process"/>
    <property type="evidence" value="ECO:0007669"/>
    <property type="project" value="TreeGrafter"/>
</dbReference>
<sequence>MDVLDSYGDSLLAWFVNVDVDTFTRSFPRPTKSWPFASFSSAFLITAGYLLFVLAGRIVMTVFHPMDRLTYPIRFCYNIVQMMLCSYMTIEAAALAYRNGYNMYPCNPFDTKSPPLGPLLWLFYVSKILDFVDTAVIILGKKWGQLSFLHVYHHATIFIMYWVNVNVGYDGDIYLTIVLNGVIHTIMYTYYFVSMHSRDIWWKKYLTMCQMIQFICMNSQAILLIKDHCKTFPARVTMTYLFYIITLFFLFLKFFITSYTGGKKDKQKQK</sequence>
<evidence type="ECO:0000256" key="7">
    <source>
        <dbReference type="ARBA" id="ARBA00023098"/>
    </source>
</evidence>
<evidence type="ECO:0000256" key="6">
    <source>
        <dbReference type="ARBA" id="ARBA00022989"/>
    </source>
</evidence>
<reference evidence="11" key="1">
    <citation type="submission" date="2021-01" db="EMBL/GenBank/DDBJ databases">
        <authorList>
            <person name="Corre E."/>
            <person name="Pelletier E."/>
            <person name="Niang G."/>
            <person name="Scheremetjew M."/>
            <person name="Finn R."/>
            <person name="Kale V."/>
            <person name="Holt S."/>
            <person name="Cochrane G."/>
            <person name="Meng A."/>
            <person name="Brown T."/>
            <person name="Cohen L."/>
        </authorList>
    </citation>
    <scope>NUCLEOTIDE SEQUENCE</scope>
    <source>
        <strain evidence="11">CCMP441</strain>
        <strain evidence="12">CCMP644</strain>
    </source>
</reference>
<dbReference type="GO" id="GO:0030148">
    <property type="term" value="P:sphingolipid biosynthetic process"/>
    <property type="evidence" value="ECO:0007669"/>
    <property type="project" value="TreeGrafter"/>
</dbReference>
<dbReference type="PANTHER" id="PTHR11157:SF140">
    <property type="entry name" value="ELONGATION OF FATTY ACIDS PROTEIN"/>
    <property type="match status" value="1"/>
</dbReference>
<evidence type="ECO:0000313" key="11">
    <source>
        <dbReference type="EMBL" id="CAD8733583.1"/>
    </source>
</evidence>
<comment type="catalytic activity">
    <reaction evidence="10">
        <text>an acyl-CoA + malonyl-CoA + H(+) = a 3-oxoacyl-CoA + CO2 + CoA</text>
        <dbReference type="Rhea" id="RHEA:50252"/>
        <dbReference type="ChEBI" id="CHEBI:15378"/>
        <dbReference type="ChEBI" id="CHEBI:16526"/>
        <dbReference type="ChEBI" id="CHEBI:57287"/>
        <dbReference type="ChEBI" id="CHEBI:57384"/>
        <dbReference type="ChEBI" id="CHEBI:58342"/>
        <dbReference type="ChEBI" id="CHEBI:90726"/>
    </reaction>
    <physiologicalReaction direction="left-to-right" evidence="10">
        <dbReference type="Rhea" id="RHEA:50253"/>
    </physiologicalReaction>
</comment>
<evidence type="ECO:0000256" key="8">
    <source>
        <dbReference type="ARBA" id="ARBA00023136"/>
    </source>
</evidence>
<dbReference type="GO" id="GO:0019367">
    <property type="term" value="P:fatty acid elongation, saturated fatty acid"/>
    <property type="evidence" value="ECO:0007669"/>
    <property type="project" value="TreeGrafter"/>
</dbReference>
<keyword evidence="5 10" id="KW-0276">Fatty acid metabolism</keyword>
<evidence type="ECO:0000256" key="10">
    <source>
        <dbReference type="RuleBase" id="RU361115"/>
    </source>
</evidence>
<keyword evidence="9 10" id="KW-0275">Fatty acid biosynthesis</keyword>
<dbReference type="GO" id="GO:0034626">
    <property type="term" value="P:fatty acid elongation, polyunsaturated fatty acid"/>
    <property type="evidence" value="ECO:0007669"/>
    <property type="project" value="TreeGrafter"/>
</dbReference>
<evidence type="ECO:0000256" key="2">
    <source>
        <dbReference type="ARBA" id="ARBA00022516"/>
    </source>
</evidence>
<keyword evidence="3 10" id="KW-0808">Transferase</keyword>
<dbReference type="PANTHER" id="PTHR11157">
    <property type="entry name" value="FATTY ACID ACYL TRANSFERASE-RELATED"/>
    <property type="match status" value="1"/>
</dbReference>
<keyword evidence="2 10" id="KW-0444">Lipid biosynthesis</keyword>
<proteinExistence type="inferred from homology"/>
<protein>
    <recommendedName>
        <fullName evidence="10">Elongation of fatty acids protein</fullName>
        <ecNumber evidence="10">2.3.1.-</ecNumber>
    </recommendedName>
</protein>
<keyword evidence="8 10" id="KW-0472">Membrane</keyword>
<organism evidence="11">
    <name type="scientific">Hemiselmis andersenii</name>
    <name type="common">Cryptophyte alga</name>
    <dbReference type="NCBI Taxonomy" id="464988"/>
    <lineage>
        <taxon>Eukaryota</taxon>
        <taxon>Cryptophyceae</taxon>
        <taxon>Cryptomonadales</taxon>
        <taxon>Hemiselmidaceae</taxon>
        <taxon>Hemiselmis</taxon>
    </lineage>
</organism>
<dbReference type="AlphaFoldDB" id="A0A6T8G4U0"/>
<feature type="transmembrane region" description="Helical" evidence="10">
    <location>
        <begin position="173"/>
        <end position="193"/>
    </location>
</feature>
<dbReference type="GO" id="GO:0005789">
    <property type="term" value="C:endoplasmic reticulum membrane"/>
    <property type="evidence" value="ECO:0007669"/>
    <property type="project" value="TreeGrafter"/>
</dbReference>
<feature type="transmembrane region" description="Helical" evidence="10">
    <location>
        <begin position="151"/>
        <end position="167"/>
    </location>
</feature>
<dbReference type="EMBL" id="HBFX01000718">
    <property type="protein sequence ID" value="CAD8945904.1"/>
    <property type="molecule type" value="Transcribed_RNA"/>
</dbReference>
<dbReference type="GO" id="GO:0009922">
    <property type="term" value="F:fatty acid elongase activity"/>
    <property type="evidence" value="ECO:0007669"/>
    <property type="project" value="InterPro"/>
</dbReference>
<keyword evidence="6 10" id="KW-1133">Transmembrane helix</keyword>
<feature type="transmembrane region" description="Helical" evidence="10">
    <location>
        <begin position="36"/>
        <end position="63"/>
    </location>
</feature>
<dbReference type="EMBL" id="HBFK01000096">
    <property type="protein sequence ID" value="CAD8733583.1"/>
    <property type="molecule type" value="Transcribed_RNA"/>
</dbReference>
<evidence type="ECO:0000256" key="4">
    <source>
        <dbReference type="ARBA" id="ARBA00022692"/>
    </source>
</evidence>
<comment type="similarity">
    <text evidence="10">Belongs to the ELO family.</text>
</comment>
<dbReference type="EC" id="2.3.1.-" evidence="10"/>
<evidence type="ECO:0000256" key="9">
    <source>
        <dbReference type="ARBA" id="ARBA00023160"/>
    </source>
</evidence>
<name>A0A6T8G4U0_HEMAN</name>
<dbReference type="Pfam" id="PF01151">
    <property type="entry name" value="ELO"/>
    <property type="match status" value="1"/>
</dbReference>
<feature type="transmembrane region" description="Helical" evidence="10">
    <location>
        <begin position="75"/>
        <end position="98"/>
    </location>
</feature>
<dbReference type="GO" id="GO:0034625">
    <property type="term" value="P:fatty acid elongation, monounsaturated fatty acid"/>
    <property type="evidence" value="ECO:0007669"/>
    <property type="project" value="TreeGrafter"/>
</dbReference>
<feature type="transmembrane region" description="Helical" evidence="10">
    <location>
        <begin position="118"/>
        <end position="139"/>
    </location>
</feature>
<comment type="subcellular location">
    <subcellularLocation>
        <location evidence="1">Membrane</location>
        <topology evidence="1">Multi-pass membrane protein</topology>
    </subcellularLocation>
</comment>
<evidence type="ECO:0000256" key="5">
    <source>
        <dbReference type="ARBA" id="ARBA00022832"/>
    </source>
</evidence>
<keyword evidence="7 10" id="KW-0443">Lipid metabolism</keyword>
<evidence type="ECO:0000313" key="12">
    <source>
        <dbReference type="EMBL" id="CAD8945904.1"/>
    </source>
</evidence>
<evidence type="ECO:0000256" key="1">
    <source>
        <dbReference type="ARBA" id="ARBA00004141"/>
    </source>
</evidence>
<gene>
    <name evidence="12" type="ORF">HAND00432_LOCUS421</name>
    <name evidence="11" type="ORF">HAND1043_LOCUS74</name>
</gene>